<evidence type="ECO:0008006" key="3">
    <source>
        <dbReference type="Google" id="ProtNLM"/>
    </source>
</evidence>
<reference evidence="2" key="1">
    <citation type="submission" date="2017-09" db="EMBL/GenBank/DDBJ databases">
        <title>Depth-based differentiation of microbial function through sediment-hosted aquifers and enrichment of novel symbionts in the deep terrestrial subsurface.</title>
        <authorList>
            <person name="Probst A.J."/>
            <person name="Ladd B."/>
            <person name="Jarett J.K."/>
            <person name="Geller-Mcgrath D.E."/>
            <person name="Sieber C.M.K."/>
            <person name="Emerson J.B."/>
            <person name="Anantharaman K."/>
            <person name="Thomas B.C."/>
            <person name="Malmstrom R."/>
            <person name="Stieglmeier M."/>
            <person name="Klingl A."/>
            <person name="Woyke T."/>
            <person name="Ryan C.M."/>
            <person name="Banfield J.F."/>
        </authorList>
    </citation>
    <scope>NUCLEOTIDE SEQUENCE [LARGE SCALE GENOMIC DNA]</scope>
</reference>
<dbReference type="SUPFAM" id="SSF53756">
    <property type="entry name" value="UDP-Glycosyltransferase/glycogen phosphorylase"/>
    <property type="match status" value="1"/>
</dbReference>
<gene>
    <name evidence="1" type="ORF">COT79_01040</name>
</gene>
<evidence type="ECO:0000313" key="2">
    <source>
        <dbReference type="Proteomes" id="UP000231162"/>
    </source>
</evidence>
<dbReference type="AlphaFoldDB" id="A0A2M6R900"/>
<proteinExistence type="predicted"/>
<name>A0A2M6R900_9BACT</name>
<dbReference type="Proteomes" id="UP000231162">
    <property type="component" value="Unassembled WGS sequence"/>
</dbReference>
<evidence type="ECO:0000313" key="1">
    <source>
        <dbReference type="EMBL" id="PIS07104.1"/>
    </source>
</evidence>
<accession>A0A2M6R900</accession>
<organism evidence="1 2">
    <name type="scientific">Candidatus Berkelbacteria bacterium CG10_big_fil_rev_8_21_14_0_10_43_14</name>
    <dbReference type="NCBI Taxonomy" id="1974515"/>
    <lineage>
        <taxon>Bacteria</taxon>
        <taxon>Candidatus Berkelbacteria</taxon>
    </lineage>
</organism>
<comment type="caution">
    <text evidence="1">The sequence shown here is derived from an EMBL/GenBank/DDBJ whole genome shotgun (WGS) entry which is preliminary data.</text>
</comment>
<protein>
    <recommendedName>
        <fullName evidence="3">UDP-N-acetylglucosamine 2-epimerase domain-containing protein</fullName>
    </recommendedName>
</protein>
<dbReference type="EMBL" id="PEZX01000016">
    <property type="protein sequence ID" value="PIS07104.1"/>
    <property type="molecule type" value="Genomic_DNA"/>
</dbReference>
<sequence>MSKRVVLVGRDAAPSGCFKQLEPILKERGFEVNLIVGEGKPLTKSIEEIASTVSGANVVVLGMSSSLELAQPEIFAGSVAKNAKVPYGFYGDVPRCWARAQKGSWFEELAPDAAFYFGVTQSDADMAHEVFSNAQLIGTGNPLREEMAFPHFTREEVRAKLNILPEEKMILSPGNKFAAGNMILWAVIMDALKFLEEENQCFQLILAIHPGDRTPYAIDATTQKEMNLYEELISFSPVPARIVNKDVFTTSDMVSGADIIVEFGSSIGIEGAYQNIPVVNLGFEILFRQREQVLDTRMLETASDGSSEIVVADASKLAETIQRLLTVDGFARMLEHQQEQYPKTKKRGTSLRNLADTIEQII</sequence>